<reference evidence="1" key="2">
    <citation type="submission" date="2025-08" db="UniProtKB">
        <authorList>
            <consortium name="Ensembl"/>
        </authorList>
    </citation>
    <scope>IDENTIFICATION</scope>
</reference>
<sequence>YFVRTGKETVQHLCRTVCVCLVQVELCPYKPCSVDFLFSVRIWGFLSQSVLLVLTYLVSVGVCFLVWFRFIFFPFRCRSQRCYLQRHIESLTGNLGVLSNDGFIKK</sequence>
<dbReference type="Proteomes" id="UP000694382">
    <property type="component" value="Chromosome 9"/>
</dbReference>
<dbReference type="AlphaFoldDB" id="A0A8C3NAV5"/>
<dbReference type="Ensembl" id="ENSCPVT00000016778.2">
    <property type="protein sequence ID" value="ENSCPVP00000016065.1"/>
    <property type="gene ID" value="ENSCPVG00000011772.2"/>
</dbReference>
<keyword evidence="2" id="KW-1185">Reference proteome</keyword>
<protein>
    <submittedName>
        <fullName evidence="1">Uncharacterized protein</fullName>
    </submittedName>
</protein>
<evidence type="ECO:0000313" key="1">
    <source>
        <dbReference type="Ensembl" id="ENSCPVP00000016065.1"/>
    </source>
</evidence>
<accession>A0A8C3NAV5</accession>
<reference evidence="1" key="1">
    <citation type="submission" date="2020-02" db="EMBL/GenBank/DDBJ databases">
        <authorList>
            <person name="Enbody D E."/>
            <person name="Pettersson E M."/>
        </authorList>
    </citation>
    <scope>NUCLEOTIDE SEQUENCE [LARGE SCALE GENOMIC DNA]</scope>
</reference>
<organism evidence="1 2">
    <name type="scientific">Geospiza parvula</name>
    <name type="common">Small tree-finch</name>
    <name type="synonym">Camarhynchus parvulus</name>
    <dbReference type="NCBI Taxonomy" id="87175"/>
    <lineage>
        <taxon>Eukaryota</taxon>
        <taxon>Metazoa</taxon>
        <taxon>Chordata</taxon>
        <taxon>Craniata</taxon>
        <taxon>Vertebrata</taxon>
        <taxon>Euteleostomi</taxon>
        <taxon>Archelosauria</taxon>
        <taxon>Archosauria</taxon>
        <taxon>Dinosauria</taxon>
        <taxon>Saurischia</taxon>
        <taxon>Theropoda</taxon>
        <taxon>Coelurosauria</taxon>
        <taxon>Aves</taxon>
        <taxon>Neognathae</taxon>
        <taxon>Neoaves</taxon>
        <taxon>Telluraves</taxon>
        <taxon>Australaves</taxon>
        <taxon>Passeriformes</taxon>
        <taxon>Thraupidae</taxon>
        <taxon>Camarhynchus</taxon>
    </lineage>
</organism>
<proteinExistence type="predicted"/>
<evidence type="ECO:0000313" key="2">
    <source>
        <dbReference type="Proteomes" id="UP000694382"/>
    </source>
</evidence>
<name>A0A8C3NAV5_GEOPR</name>
<reference evidence="1" key="3">
    <citation type="submission" date="2025-09" db="UniProtKB">
        <authorList>
            <consortium name="Ensembl"/>
        </authorList>
    </citation>
    <scope>IDENTIFICATION</scope>
</reference>